<evidence type="ECO:0000313" key="1">
    <source>
        <dbReference type="EMBL" id="RAI90153.1"/>
    </source>
</evidence>
<keyword evidence="2" id="KW-1185">Reference proteome</keyword>
<comment type="caution">
    <text evidence="1">The sequence shown here is derived from an EMBL/GenBank/DDBJ whole genome shotgun (WGS) entry which is preliminary data.</text>
</comment>
<dbReference type="Proteomes" id="UP000249610">
    <property type="component" value="Unassembled WGS sequence"/>
</dbReference>
<organism evidence="1 2">
    <name type="scientific">Algoriphagus yeomjeoni</name>
    <dbReference type="NCBI Taxonomy" id="291403"/>
    <lineage>
        <taxon>Bacteria</taxon>
        <taxon>Pseudomonadati</taxon>
        <taxon>Bacteroidota</taxon>
        <taxon>Cytophagia</taxon>
        <taxon>Cytophagales</taxon>
        <taxon>Cyclobacteriaceae</taxon>
        <taxon>Algoriphagus</taxon>
    </lineage>
</organism>
<proteinExistence type="predicted"/>
<protein>
    <submittedName>
        <fullName evidence="1">Uncharacterized protein</fullName>
    </submittedName>
</protein>
<gene>
    <name evidence="1" type="ORF">LV83_02162</name>
</gene>
<evidence type="ECO:0000313" key="2">
    <source>
        <dbReference type="Proteomes" id="UP000249610"/>
    </source>
</evidence>
<accession>A0A327PEN6</accession>
<dbReference type="RefSeq" id="WP_111611509.1">
    <property type="nucleotide sequence ID" value="NZ_QLLK01000005.1"/>
</dbReference>
<dbReference type="OrthoDB" id="823383at2"/>
<name>A0A327PEN6_9BACT</name>
<dbReference type="AlphaFoldDB" id="A0A327PEN6"/>
<dbReference type="EMBL" id="QLLK01000005">
    <property type="protein sequence ID" value="RAI90153.1"/>
    <property type="molecule type" value="Genomic_DNA"/>
</dbReference>
<sequence length="258" mass="30007">MNSNPREITLVNQIIKEQLGSFCDLQPNDNECFILNPIDLYSSIDWTKFEEDLDVLNSIYAILFDEFVIARKKIVCYWPSQDYADDKLSEINEYCLSAGVGLNLELSQCYVDSGNKMFPEHERLWCSFMLFLVESICEDIKLNEELEEIATLKCDNESILVFSIRENGITRYSYLKSQVSIFELEGDIECFKQGLEGGMSSFLNFQELMGFLMNEINIKKYSANFSNSSLEKQYYRAISLNFNSFNLVQQWMANFNQN</sequence>
<reference evidence="1 2" key="1">
    <citation type="submission" date="2018-06" db="EMBL/GenBank/DDBJ databases">
        <title>Genomic Encyclopedia of Archaeal and Bacterial Type Strains, Phase II (KMG-II): from individual species to whole genera.</title>
        <authorList>
            <person name="Goeker M."/>
        </authorList>
    </citation>
    <scope>NUCLEOTIDE SEQUENCE [LARGE SCALE GENOMIC DNA]</scope>
    <source>
        <strain evidence="1 2">DSM 23446</strain>
    </source>
</reference>